<dbReference type="Pfam" id="PF25498">
    <property type="entry name" value="DUF7912"/>
    <property type="match status" value="1"/>
</dbReference>
<dbReference type="EMBL" id="JAJJMB010002020">
    <property type="protein sequence ID" value="KAI3953705.1"/>
    <property type="molecule type" value="Genomic_DNA"/>
</dbReference>
<sequence>MMRAKALLQYRHGSYSRIVSWLSSCSSLPNRRTHISALHDHLALNNTYISSSFSTLPSLVKFRNKTTSSSVALRFLITKSSNQSDKESGKEEDDDNNNSFGDENSEEEEESSEEWEEENEGKPEYGDGGDGGGVVLRGVPWGERVLSVANEVLLQFGDDFKLFAFKTSPGGYIYSRLDKLSEQYGSPSIEEMENYSRLYTKQLEEISQSGEIPVNLALEVSSPGAERLLKIPDDLDRFKDLPMRVSYVEEENKKPVKDGVFFLESVEPESEECVWRLANVKENRDMLGKGRPFGRKQKDWKLRVPFKMLKKVMLYVDY</sequence>
<dbReference type="HAMAP" id="MF_01077">
    <property type="entry name" value="RimP"/>
    <property type="match status" value="1"/>
</dbReference>
<dbReference type="InterPro" id="IPR003728">
    <property type="entry name" value="Ribosome_maturation_RimP"/>
</dbReference>
<proteinExistence type="inferred from homology"/>
<evidence type="ECO:0000313" key="3">
    <source>
        <dbReference type="EMBL" id="KAI3953705.1"/>
    </source>
</evidence>
<evidence type="ECO:0000313" key="4">
    <source>
        <dbReference type="Proteomes" id="UP001202328"/>
    </source>
</evidence>
<gene>
    <name evidence="3" type="ORF">MKW98_017529</name>
</gene>
<dbReference type="GO" id="GO:0042274">
    <property type="term" value="P:ribosomal small subunit biogenesis"/>
    <property type="evidence" value="ECO:0007669"/>
    <property type="project" value="InterPro"/>
</dbReference>
<dbReference type="InterPro" id="IPR057234">
    <property type="entry name" value="DUF7912"/>
</dbReference>
<dbReference type="Proteomes" id="UP001202328">
    <property type="component" value="Unassembled WGS sequence"/>
</dbReference>
<dbReference type="PANTHER" id="PTHR34544:SF3">
    <property type="entry name" value="OS07G0155200 PROTEIN"/>
    <property type="match status" value="1"/>
</dbReference>
<accession>A0AAD4XUY4</accession>
<feature type="compositionally biased region" description="Acidic residues" evidence="1">
    <location>
        <begin position="103"/>
        <end position="119"/>
    </location>
</feature>
<feature type="region of interest" description="Disordered" evidence="1">
    <location>
        <begin position="82"/>
        <end position="133"/>
    </location>
</feature>
<protein>
    <recommendedName>
        <fullName evidence="2">DUF7912 domain-containing protein</fullName>
    </recommendedName>
</protein>
<evidence type="ECO:0000259" key="2">
    <source>
        <dbReference type="Pfam" id="PF25498"/>
    </source>
</evidence>
<dbReference type="AlphaFoldDB" id="A0AAD4XUY4"/>
<reference evidence="3" key="1">
    <citation type="submission" date="2022-04" db="EMBL/GenBank/DDBJ databases">
        <title>A functionally conserved STORR gene fusion in Papaver species that diverged 16.8 million years ago.</title>
        <authorList>
            <person name="Catania T."/>
        </authorList>
    </citation>
    <scope>NUCLEOTIDE SEQUENCE</scope>
    <source>
        <strain evidence="3">S-188037</strain>
    </source>
</reference>
<keyword evidence="4" id="KW-1185">Reference proteome</keyword>
<feature type="domain" description="DUF7912" evidence="2">
    <location>
        <begin position="228"/>
        <end position="315"/>
    </location>
</feature>
<name>A0AAD4XUY4_9MAGN</name>
<dbReference type="PANTHER" id="PTHR34544">
    <property type="entry name" value="OSJNBA0006B20.18 PROTEIN"/>
    <property type="match status" value="1"/>
</dbReference>
<evidence type="ECO:0000256" key="1">
    <source>
        <dbReference type="SAM" id="MobiDB-lite"/>
    </source>
</evidence>
<comment type="caution">
    <text evidence="3">The sequence shown here is derived from an EMBL/GenBank/DDBJ whole genome shotgun (WGS) entry which is preliminary data.</text>
</comment>
<organism evidence="3 4">
    <name type="scientific">Papaver atlanticum</name>
    <dbReference type="NCBI Taxonomy" id="357466"/>
    <lineage>
        <taxon>Eukaryota</taxon>
        <taxon>Viridiplantae</taxon>
        <taxon>Streptophyta</taxon>
        <taxon>Embryophyta</taxon>
        <taxon>Tracheophyta</taxon>
        <taxon>Spermatophyta</taxon>
        <taxon>Magnoliopsida</taxon>
        <taxon>Ranunculales</taxon>
        <taxon>Papaveraceae</taxon>
        <taxon>Papaveroideae</taxon>
        <taxon>Papaver</taxon>
    </lineage>
</organism>